<dbReference type="eggNOG" id="COG1725">
    <property type="taxonomic scope" value="Bacteria"/>
</dbReference>
<evidence type="ECO:0000256" key="2">
    <source>
        <dbReference type="ARBA" id="ARBA00023125"/>
    </source>
</evidence>
<dbReference type="InterPro" id="IPR036388">
    <property type="entry name" value="WH-like_DNA-bd_sf"/>
</dbReference>
<evidence type="ECO:0000256" key="3">
    <source>
        <dbReference type="ARBA" id="ARBA00023163"/>
    </source>
</evidence>
<gene>
    <name evidence="5" type="ordered locus">HMPREF0389_01511</name>
</gene>
<keyword evidence="2" id="KW-0238">DNA-binding</keyword>
<keyword evidence="1" id="KW-0805">Transcription regulation</keyword>
<dbReference type="AlphaFoldDB" id="D6GTS2"/>
<dbReference type="OrthoDB" id="163333at2"/>
<dbReference type="PATRIC" id="fig|546269.5.peg.825"/>
<dbReference type="Gene3D" id="1.10.10.10">
    <property type="entry name" value="Winged helix-like DNA-binding domain superfamily/Winged helix DNA-binding domain"/>
    <property type="match status" value="1"/>
</dbReference>
<dbReference type="SMART" id="SM00345">
    <property type="entry name" value="HTH_GNTR"/>
    <property type="match status" value="1"/>
</dbReference>
<keyword evidence="6" id="KW-1185">Reference proteome</keyword>
<evidence type="ECO:0000256" key="1">
    <source>
        <dbReference type="ARBA" id="ARBA00023015"/>
    </source>
</evidence>
<name>D6GTS2_FILAD</name>
<dbReference type="PANTHER" id="PTHR38445">
    <property type="entry name" value="HTH-TYPE TRANSCRIPTIONAL REPRESSOR YTRA"/>
    <property type="match status" value="1"/>
</dbReference>
<dbReference type="EMBL" id="CP002390">
    <property type="protein sequence ID" value="EFE27593.1"/>
    <property type="molecule type" value="Genomic_DNA"/>
</dbReference>
<dbReference type="GO" id="GO:0003677">
    <property type="term" value="F:DNA binding"/>
    <property type="evidence" value="ECO:0007669"/>
    <property type="project" value="UniProtKB-KW"/>
</dbReference>
<dbReference type="InterPro" id="IPR000524">
    <property type="entry name" value="Tscrpt_reg_HTH_GntR"/>
</dbReference>
<dbReference type="STRING" id="546269.HMPREF0389_01511"/>
<dbReference type="RefSeq" id="WP_014262429.1">
    <property type="nucleotide sequence ID" value="NC_016630.1"/>
</dbReference>
<keyword evidence="3" id="KW-0804">Transcription</keyword>
<sequence length="121" mass="13798">MAWEFHSNSPIYAQVITEIKKQIVAGSLKPGTKIPSVRDLAKEAGVNPNTIQRAVSELEREQLVFAQRTAGRFVTNDISLIEDKKKEMALDMITEFINSMQAIGYSKEELQKFISQYYEQK</sequence>
<feature type="domain" description="HTH gntR-type" evidence="4">
    <location>
        <begin position="9"/>
        <end position="77"/>
    </location>
</feature>
<dbReference type="CDD" id="cd07377">
    <property type="entry name" value="WHTH_GntR"/>
    <property type="match status" value="1"/>
</dbReference>
<dbReference type="InterPro" id="IPR036390">
    <property type="entry name" value="WH_DNA-bd_sf"/>
</dbReference>
<organism evidence="5 6">
    <name type="scientific">Filifactor alocis (strain ATCC 35896 / CCUG 47790 / D40 B5)</name>
    <name type="common">Fusobacterium alocis</name>
    <dbReference type="NCBI Taxonomy" id="546269"/>
    <lineage>
        <taxon>Bacteria</taxon>
        <taxon>Bacillati</taxon>
        <taxon>Bacillota</taxon>
        <taxon>Clostridia</taxon>
        <taxon>Peptostreptococcales</taxon>
        <taxon>Filifactoraceae</taxon>
        <taxon>Filifactor</taxon>
    </lineage>
</organism>
<dbReference type="SUPFAM" id="SSF46785">
    <property type="entry name" value="Winged helix' DNA-binding domain"/>
    <property type="match status" value="1"/>
</dbReference>
<accession>D6GTS2</accession>
<dbReference type="KEGG" id="faa:HMPREF0389_01511"/>
<reference evidence="6" key="1">
    <citation type="submission" date="2010-12" db="EMBL/GenBank/DDBJ databases">
        <title>The genome sequence of Filifactor alocis strain ATCC 35896.</title>
        <authorList>
            <consortium name="The Broad Institute Genome Sequencing Platform"/>
            <person name="Ward D."/>
            <person name="Earl A."/>
            <person name="Feldgarden M."/>
            <person name="Young S.K."/>
            <person name="Gargeya S."/>
            <person name="Zeng Q."/>
            <person name="Alvarado L."/>
            <person name="Berlin A."/>
            <person name="Bochicchio J."/>
            <person name="Chapman S.B."/>
            <person name="Chen Z."/>
            <person name="Freedman E."/>
            <person name="Gellesch M."/>
            <person name="Goldberg J."/>
            <person name="Griggs A."/>
            <person name="Gujja S."/>
            <person name="Heilman E."/>
            <person name="Heiman D."/>
            <person name="Howarth C."/>
            <person name="Mehta T."/>
            <person name="Neiman D."/>
            <person name="Pearson M."/>
            <person name="Roberts A."/>
            <person name="Saif S."/>
            <person name="Shea T."/>
            <person name="Shenoy N."/>
            <person name="Sisk P."/>
            <person name="Stolte C."/>
            <person name="Sykes S."/>
            <person name="White J."/>
            <person name="Yandava C."/>
            <person name="Izard J."/>
            <person name="Blanton J.M."/>
            <person name="Baranova O.V."/>
            <person name="Tanner A.C."/>
            <person name="Dewhirst F.E."/>
            <person name="Haas B."/>
            <person name="Nusbaum C."/>
            <person name="Birren B."/>
        </authorList>
    </citation>
    <scope>NUCLEOTIDE SEQUENCE [LARGE SCALE GENOMIC DNA]</scope>
    <source>
        <strain evidence="6">ATCC 35896 / D40 B5</strain>
    </source>
</reference>
<dbReference type="PROSITE" id="PS50949">
    <property type="entry name" value="HTH_GNTR"/>
    <property type="match status" value="1"/>
</dbReference>
<evidence type="ECO:0000313" key="6">
    <source>
        <dbReference type="Proteomes" id="UP000007468"/>
    </source>
</evidence>
<dbReference type="Proteomes" id="UP000007468">
    <property type="component" value="Chromosome"/>
</dbReference>
<protein>
    <submittedName>
        <fullName evidence="5">Transcriptional regulator, GntR family</fullName>
    </submittedName>
</protein>
<dbReference type="Pfam" id="PF00392">
    <property type="entry name" value="GntR"/>
    <property type="match status" value="1"/>
</dbReference>
<proteinExistence type="predicted"/>
<evidence type="ECO:0000259" key="4">
    <source>
        <dbReference type="PROSITE" id="PS50949"/>
    </source>
</evidence>
<dbReference type="PANTHER" id="PTHR38445:SF6">
    <property type="entry name" value="GNTR-FAMILY TRANSCRIPTIONAL REGULATOR"/>
    <property type="match status" value="1"/>
</dbReference>
<evidence type="ECO:0000313" key="5">
    <source>
        <dbReference type="EMBL" id="EFE27593.1"/>
    </source>
</evidence>
<dbReference type="GO" id="GO:0003700">
    <property type="term" value="F:DNA-binding transcription factor activity"/>
    <property type="evidence" value="ECO:0007669"/>
    <property type="project" value="InterPro"/>
</dbReference>